<dbReference type="PANTHER" id="PTHR43357:SF4">
    <property type="entry name" value="INNER MEMBRANE ABC TRANSPORTER PERMEASE PROTEIN YDCV"/>
    <property type="match status" value="1"/>
</dbReference>
<evidence type="ECO:0000313" key="10">
    <source>
        <dbReference type="EMBL" id="TBW39463.1"/>
    </source>
</evidence>
<feature type="transmembrane region" description="Helical" evidence="8">
    <location>
        <begin position="61"/>
        <end position="87"/>
    </location>
</feature>
<evidence type="ECO:0000256" key="5">
    <source>
        <dbReference type="ARBA" id="ARBA00022692"/>
    </source>
</evidence>
<sequence>MRHGIGFWLQLGFTLLVSAFLMVPIGMSILAGFTENYFRGPSSGLTTRWIVEVWERYGDNIFLSLGIAASCLVVTILIGVPAAYVLAKRQSRLSRMFEELIILPVAIPGLATALALVMLYGTFGGFRSSWTFVLVGHVLYTLPFMVRSVLAVLSSIDLRTLEEGAASLGAGFWTRFWTIVLPNAGSGILAGSLMVTTLSIGEFNLTLLLTTPFTQTIPVGLAVAYTNARLELGSAYTVLFFAMIIPLLVAMQIWGNPSRTSTKRKRRALEKVVSP</sequence>
<keyword evidence="11" id="KW-1185">Reference proteome</keyword>
<dbReference type="Pfam" id="PF00528">
    <property type="entry name" value="BPD_transp_1"/>
    <property type="match status" value="1"/>
</dbReference>
<evidence type="ECO:0000313" key="11">
    <source>
        <dbReference type="Proteomes" id="UP000292781"/>
    </source>
</evidence>
<accession>A0A4Q9VUN0</accession>
<dbReference type="OrthoDB" id="5622164at2"/>
<feature type="transmembrane region" description="Helical" evidence="8">
    <location>
        <begin position="235"/>
        <end position="255"/>
    </location>
</feature>
<feature type="transmembrane region" description="Helical" evidence="8">
    <location>
        <begin position="176"/>
        <end position="200"/>
    </location>
</feature>
<dbReference type="InterPro" id="IPR035906">
    <property type="entry name" value="MetI-like_sf"/>
</dbReference>
<evidence type="ECO:0000256" key="2">
    <source>
        <dbReference type="ARBA" id="ARBA00022448"/>
    </source>
</evidence>
<evidence type="ECO:0000256" key="4">
    <source>
        <dbReference type="ARBA" id="ARBA00022519"/>
    </source>
</evidence>
<evidence type="ECO:0000256" key="7">
    <source>
        <dbReference type="ARBA" id="ARBA00023136"/>
    </source>
</evidence>
<evidence type="ECO:0000259" key="9">
    <source>
        <dbReference type="PROSITE" id="PS50928"/>
    </source>
</evidence>
<dbReference type="Gene3D" id="1.10.3720.10">
    <property type="entry name" value="MetI-like"/>
    <property type="match status" value="1"/>
</dbReference>
<evidence type="ECO:0000256" key="3">
    <source>
        <dbReference type="ARBA" id="ARBA00022475"/>
    </source>
</evidence>
<organism evidence="10 11">
    <name type="scientific">Siculibacillus lacustris</name>
    <dbReference type="NCBI Taxonomy" id="1549641"/>
    <lineage>
        <taxon>Bacteria</taxon>
        <taxon>Pseudomonadati</taxon>
        <taxon>Pseudomonadota</taxon>
        <taxon>Alphaproteobacteria</taxon>
        <taxon>Hyphomicrobiales</taxon>
        <taxon>Ancalomicrobiaceae</taxon>
        <taxon>Siculibacillus</taxon>
    </lineage>
</organism>
<keyword evidence="6 8" id="KW-1133">Transmembrane helix</keyword>
<dbReference type="GO" id="GO:0005886">
    <property type="term" value="C:plasma membrane"/>
    <property type="evidence" value="ECO:0007669"/>
    <property type="project" value="UniProtKB-SubCell"/>
</dbReference>
<name>A0A4Q9VUN0_9HYPH</name>
<dbReference type="SUPFAM" id="SSF161098">
    <property type="entry name" value="MetI-like"/>
    <property type="match status" value="1"/>
</dbReference>
<feature type="transmembrane region" description="Helical" evidence="8">
    <location>
        <begin position="132"/>
        <end position="156"/>
    </location>
</feature>
<keyword evidence="3" id="KW-1003">Cell membrane</keyword>
<dbReference type="CDD" id="cd06261">
    <property type="entry name" value="TM_PBP2"/>
    <property type="match status" value="1"/>
</dbReference>
<dbReference type="EMBL" id="SJFN01000007">
    <property type="protein sequence ID" value="TBW39463.1"/>
    <property type="molecule type" value="Genomic_DNA"/>
</dbReference>
<feature type="transmembrane region" description="Helical" evidence="8">
    <location>
        <begin position="7"/>
        <end position="33"/>
    </location>
</feature>
<dbReference type="RefSeq" id="WP_131307304.1">
    <property type="nucleotide sequence ID" value="NZ_SJFN01000007.1"/>
</dbReference>
<keyword evidence="5 8" id="KW-0812">Transmembrane</keyword>
<reference evidence="10 11" key="1">
    <citation type="submission" date="2019-02" db="EMBL/GenBank/DDBJ databases">
        <title>Siculibacillus lacustris gen. nov., sp. nov., a new rosette-forming bacterium isolated from a freshwater crater lake (Lake St. Ana, Romania).</title>
        <authorList>
            <person name="Felfoldi T."/>
            <person name="Marton Z."/>
            <person name="Szabo A."/>
            <person name="Mentes A."/>
            <person name="Boka K."/>
            <person name="Marialigeti K."/>
            <person name="Mathe I."/>
            <person name="Koncz M."/>
            <person name="Schumann P."/>
            <person name="Toth E."/>
        </authorList>
    </citation>
    <scope>NUCLEOTIDE SEQUENCE [LARGE SCALE GENOMIC DNA]</scope>
    <source>
        <strain evidence="10 11">SA-279</strain>
    </source>
</reference>
<keyword evidence="7 8" id="KW-0472">Membrane</keyword>
<keyword evidence="2 8" id="KW-0813">Transport</keyword>
<feature type="transmembrane region" description="Helical" evidence="8">
    <location>
        <begin position="99"/>
        <end position="120"/>
    </location>
</feature>
<comment type="subcellular location">
    <subcellularLocation>
        <location evidence="1">Cell inner membrane</location>
        <topology evidence="1">Multi-pass membrane protein</topology>
    </subcellularLocation>
    <subcellularLocation>
        <location evidence="8">Cell membrane</location>
        <topology evidence="8">Multi-pass membrane protein</topology>
    </subcellularLocation>
</comment>
<evidence type="ECO:0000256" key="6">
    <source>
        <dbReference type="ARBA" id="ARBA00022989"/>
    </source>
</evidence>
<keyword evidence="4" id="KW-0997">Cell inner membrane</keyword>
<gene>
    <name evidence="10" type="ORF">EYW49_06215</name>
</gene>
<proteinExistence type="inferred from homology"/>
<dbReference type="PROSITE" id="PS50928">
    <property type="entry name" value="ABC_TM1"/>
    <property type="match status" value="1"/>
</dbReference>
<dbReference type="InterPro" id="IPR000515">
    <property type="entry name" value="MetI-like"/>
</dbReference>
<protein>
    <submittedName>
        <fullName evidence="10">ABC transporter permease subunit</fullName>
    </submittedName>
</protein>
<dbReference type="PANTHER" id="PTHR43357">
    <property type="entry name" value="INNER MEMBRANE ABC TRANSPORTER PERMEASE PROTEIN YDCV"/>
    <property type="match status" value="1"/>
</dbReference>
<evidence type="ECO:0000256" key="8">
    <source>
        <dbReference type="RuleBase" id="RU363032"/>
    </source>
</evidence>
<dbReference type="Proteomes" id="UP000292781">
    <property type="component" value="Unassembled WGS sequence"/>
</dbReference>
<dbReference type="GO" id="GO:0055085">
    <property type="term" value="P:transmembrane transport"/>
    <property type="evidence" value="ECO:0007669"/>
    <property type="project" value="InterPro"/>
</dbReference>
<comment type="caution">
    <text evidence="10">The sequence shown here is derived from an EMBL/GenBank/DDBJ whole genome shotgun (WGS) entry which is preliminary data.</text>
</comment>
<evidence type="ECO:0000256" key="1">
    <source>
        <dbReference type="ARBA" id="ARBA00004429"/>
    </source>
</evidence>
<feature type="domain" description="ABC transmembrane type-1" evidence="9">
    <location>
        <begin position="61"/>
        <end position="251"/>
    </location>
</feature>
<dbReference type="AlphaFoldDB" id="A0A4Q9VUN0"/>
<comment type="similarity">
    <text evidence="8">Belongs to the binding-protein-dependent transport system permease family.</text>
</comment>